<dbReference type="AlphaFoldDB" id="A0A251X9A0"/>
<evidence type="ECO:0000256" key="4">
    <source>
        <dbReference type="ARBA" id="ARBA00023002"/>
    </source>
</evidence>
<dbReference type="SMART" id="SM00558">
    <property type="entry name" value="JmjC"/>
    <property type="match status" value="1"/>
</dbReference>
<evidence type="ECO:0000256" key="3">
    <source>
        <dbReference type="ARBA" id="ARBA00022964"/>
    </source>
</evidence>
<accession>A0A251X9A0</accession>
<evidence type="ECO:0000313" key="7">
    <source>
        <dbReference type="EMBL" id="OUD14639.1"/>
    </source>
</evidence>
<feature type="domain" description="JmjC" evidence="6">
    <location>
        <begin position="98"/>
        <end position="223"/>
    </location>
</feature>
<keyword evidence="5" id="KW-0408">Iron</keyword>
<sequence>MKQISLGDLTAEQFLQEYWQKKPLLIRQAIPHFKPPITPDELAGLACEEGVESRLILEKHGKRPWEVRHGPFPESVFAKLPKTHWTLLVQEVNRHVPEIADLMDQFNFVPSWRLDDVMISYAVPQGSVGAHTDSYDVFLLQAYGQRRWHISHDAGEFQPDLELKILQRFQAEQTWDLDPGDMLYLPPHIAHHGVALNECMTISIGFLAPSYRDLLQDYAQFIADELFTDEQRYSDPDLTLPAHSGELNAQSLAKICQIIRQMPMEEDAIQHWFGCFISESRAGTEYETPDMPYNVKTWWKSFAESGYLRRQARAFFARDAEGYTLFIEGCAFSLEEAEYFAAPLLTGQRDFVYQEVVEVWPESLVKLLCDWTNRGWFYFYEL</sequence>
<evidence type="ECO:0000256" key="5">
    <source>
        <dbReference type="ARBA" id="ARBA00023004"/>
    </source>
</evidence>
<proteinExistence type="predicted"/>
<dbReference type="Pfam" id="PF20514">
    <property type="entry name" value="WHD_ROXA"/>
    <property type="match status" value="1"/>
</dbReference>
<keyword evidence="4" id="KW-0560">Oxidoreductase</keyword>
<evidence type="ECO:0000313" key="8">
    <source>
        <dbReference type="Proteomes" id="UP000194798"/>
    </source>
</evidence>
<dbReference type="Gene3D" id="2.60.120.650">
    <property type="entry name" value="Cupin"/>
    <property type="match status" value="1"/>
</dbReference>
<dbReference type="GO" id="GO:0046872">
    <property type="term" value="F:metal ion binding"/>
    <property type="evidence" value="ECO:0007669"/>
    <property type="project" value="UniProtKB-KW"/>
</dbReference>
<keyword evidence="2" id="KW-0479">Metal-binding</keyword>
<dbReference type="Pfam" id="PF08007">
    <property type="entry name" value="JmjC_2"/>
    <property type="match status" value="1"/>
</dbReference>
<dbReference type="PROSITE" id="PS51184">
    <property type="entry name" value="JMJC"/>
    <property type="match status" value="1"/>
</dbReference>
<comment type="caution">
    <text evidence="7">The sequence shown here is derived from an EMBL/GenBank/DDBJ whole genome shotgun (WGS) entry which is preliminary data.</text>
</comment>
<keyword evidence="8" id="KW-1185">Reference proteome</keyword>
<dbReference type="InterPro" id="IPR003347">
    <property type="entry name" value="JmjC_dom"/>
</dbReference>
<keyword evidence="3" id="KW-0223">Dioxygenase</keyword>
<dbReference type="PANTHER" id="PTHR13096">
    <property type="entry name" value="MINA53 MYC INDUCED NUCLEAR ANTIGEN"/>
    <property type="match status" value="1"/>
</dbReference>
<evidence type="ECO:0000256" key="2">
    <source>
        <dbReference type="ARBA" id="ARBA00022723"/>
    </source>
</evidence>
<evidence type="ECO:0000256" key="1">
    <source>
        <dbReference type="ARBA" id="ARBA00001954"/>
    </source>
</evidence>
<dbReference type="InterPro" id="IPR039994">
    <property type="entry name" value="NO66-like"/>
</dbReference>
<protein>
    <recommendedName>
        <fullName evidence="6">JmjC domain-containing protein</fullName>
    </recommendedName>
</protein>
<dbReference type="InterPro" id="IPR046799">
    <property type="entry name" value="ROXA-like_wH"/>
</dbReference>
<dbReference type="Proteomes" id="UP000194798">
    <property type="component" value="Unassembled WGS sequence"/>
</dbReference>
<dbReference type="PANTHER" id="PTHR13096:SF8">
    <property type="entry name" value="RIBOSOMAL OXYGENASE 1"/>
    <property type="match status" value="1"/>
</dbReference>
<dbReference type="SUPFAM" id="SSF51197">
    <property type="entry name" value="Clavaminate synthase-like"/>
    <property type="match status" value="1"/>
</dbReference>
<dbReference type="Gene3D" id="3.40.366.30">
    <property type="entry name" value="50S ribosomal protein L16 arginine hydroxylase, Chain A, Domain 2"/>
    <property type="match status" value="1"/>
</dbReference>
<dbReference type="EMBL" id="MSLT01000012">
    <property type="protein sequence ID" value="OUD14639.1"/>
    <property type="molecule type" value="Genomic_DNA"/>
</dbReference>
<reference evidence="7 8" key="1">
    <citation type="submission" date="2016-12" db="EMBL/GenBank/DDBJ databases">
        <title>Thioflexothrix psekupsii D3 genome sequencing and assembly.</title>
        <authorList>
            <person name="Fomenkov A."/>
            <person name="Vincze T."/>
            <person name="Grabovich M."/>
            <person name="Anton B.P."/>
            <person name="Dubinina G."/>
            <person name="Orlova M."/>
            <person name="Belousova E."/>
            <person name="Roberts R.J."/>
        </authorList>
    </citation>
    <scope>NUCLEOTIDE SEQUENCE [LARGE SCALE GENOMIC DNA]</scope>
    <source>
        <strain evidence="7">D3</strain>
    </source>
</reference>
<gene>
    <name evidence="7" type="ORF">TPSD3_06645</name>
</gene>
<name>A0A251X9A0_9GAMM</name>
<organism evidence="7 8">
    <name type="scientific">Thioflexithrix psekupsensis</name>
    <dbReference type="NCBI Taxonomy" id="1570016"/>
    <lineage>
        <taxon>Bacteria</taxon>
        <taxon>Pseudomonadati</taxon>
        <taxon>Pseudomonadota</taxon>
        <taxon>Gammaproteobacteria</taxon>
        <taxon>Thiotrichales</taxon>
        <taxon>Thioflexithrix</taxon>
    </lineage>
</organism>
<dbReference type="GO" id="GO:0016706">
    <property type="term" value="F:2-oxoglutarate-dependent dioxygenase activity"/>
    <property type="evidence" value="ECO:0007669"/>
    <property type="project" value="TreeGrafter"/>
</dbReference>
<comment type="cofactor">
    <cofactor evidence="1">
        <name>Fe(2+)</name>
        <dbReference type="ChEBI" id="CHEBI:29033"/>
    </cofactor>
</comment>
<evidence type="ECO:0000259" key="6">
    <source>
        <dbReference type="PROSITE" id="PS51184"/>
    </source>
</evidence>